<evidence type="ECO:0000313" key="3">
    <source>
        <dbReference type="Proteomes" id="UP001280581"/>
    </source>
</evidence>
<dbReference type="AlphaFoldDB" id="A0AAN6RF49"/>
<dbReference type="GO" id="GO:0005524">
    <property type="term" value="F:ATP binding"/>
    <property type="evidence" value="ECO:0007669"/>
    <property type="project" value="InterPro"/>
</dbReference>
<keyword evidence="3" id="KW-1185">Reference proteome</keyword>
<dbReference type="PANTHER" id="PTHR24359:SF1">
    <property type="entry name" value="INHIBITOR OF NUCLEAR FACTOR KAPPA-B KINASE EPSILON SUBUNIT HOMOLOG 1-RELATED"/>
    <property type="match status" value="1"/>
</dbReference>
<dbReference type="InterPro" id="IPR000719">
    <property type="entry name" value="Prot_kinase_dom"/>
</dbReference>
<dbReference type="PROSITE" id="PS50011">
    <property type="entry name" value="PROTEIN_KINASE_DOM"/>
    <property type="match status" value="1"/>
</dbReference>
<proteinExistence type="predicted"/>
<dbReference type="Pfam" id="PF00069">
    <property type="entry name" value="Pkinase"/>
    <property type="match status" value="1"/>
</dbReference>
<comment type="caution">
    <text evidence="2">The sequence shown here is derived from an EMBL/GenBank/DDBJ whole genome shotgun (WGS) entry which is preliminary data.</text>
</comment>
<dbReference type="PANTHER" id="PTHR24359">
    <property type="entry name" value="SERINE/THREONINE-PROTEIN KINASE SBK1"/>
    <property type="match status" value="1"/>
</dbReference>
<accession>A0AAN6RF49</accession>
<protein>
    <recommendedName>
        <fullName evidence="1">Protein kinase domain-containing protein</fullName>
    </recommendedName>
</protein>
<reference evidence="2 3" key="1">
    <citation type="submission" date="2021-02" db="EMBL/GenBank/DDBJ databases">
        <title>Genome assembly of Pseudopithomyces chartarum.</title>
        <authorList>
            <person name="Jauregui R."/>
            <person name="Singh J."/>
            <person name="Voisey C."/>
        </authorList>
    </citation>
    <scope>NUCLEOTIDE SEQUENCE [LARGE SCALE GENOMIC DNA]</scope>
    <source>
        <strain evidence="2 3">AGR01</strain>
    </source>
</reference>
<dbReference type="GO" id="GO:0004674">
    <property type="term" value="F:protein serine/threonine kinase activity"/>
    <property type="evidence" value="ECO:0007669"/>
    <property type="project" value="TreeGrafter"/>
</dbReference>
<evidence type="ECO:0000259" key="1">
    <source>
        <dbReference type="PROSITE" id="PS50011"/>
    </source>
</evidence>
<dbReference type="SUPFAM" id="SSF56112">
    <property type="entry name" value="Protein kinase-like (PK-like)"/>
    <property type="match status" value="1"/>
</dbReference>
<evidence type="ECO:0000313" key="2">
    <source>
        <dbReference type="EMBL" id="KAK3201608.1"/>
    </source>
</evidence>
<dbReference type="Proteomes" id="UP001280581">
    <property type="component" value="Unassembled WGS sequence"/>
</dbReference>
<name>A0AAN6RF49_9PLEO</name>
<organism evidence="2 3">
    <name type="scientific">Pseudopithomyces chartarum</name>
    <dbReference type="NCBI Taxonomy" id="1892770"/>
    <lineage>
        <taxon>Eukaryota</taxon>
        <taxon>Fungi</taxon>
        <taxon>Dikarya</taxon>
        <taxon>Ascomycota</taxon>
        <taxon>Pezizomycotina</taxon>
        <taxon>Dothideomycetes</taxon>
        <taxon>Pleosporomycetidae</taxon>
        <taxon>Pleosporales</taxon>
        <taxon>Massarineae</taxon>
        <taxon>Didymosphaeriaceae</taxon>
        <taxon>Pseudopithomyces</taxon>
    </lineage>
</organism>
<sequence>MTPLRFLPRGELNRIVTREAAKRVMSIGVATPEEDSLLDYIMDKAKGVFAIAVFVQIEGSRLHEAMSLFHQRSPHFRDLDLPIEERSPKDLYEEADRCYDRLVESLKRKEIKKRREELDRKANSGVEHVLISIEGPSGEPCEVYAVKKLKQDGNKDSRSVASHWEAEVRAMAKMIALDHKGHIVQFIPAFRRGDREHPKHYLITEWAEEGNLENLWKSMPKPQLTEITTRAVAQQILGLAEAFNAVHNLMSGDVTTGASYLHRDLKPANILWFKPKDGDTKDVIGILEICDWGEAKNKTSATVMKHSKTTADFGTRRYQPSEVDRYSSCYWWGTKTTIQTI</sequence>
<gene>
    <name evidence="2" type="ORF">GRF29_185g1456479</name>
</gene>
<dbReference type="Gene3D" id="1.10.510.10">
    <property type="entry name" value="Transferase(Phosphotransferase) domain 1"/>
    <property type="match status" value="1"/>
</dbReference>
<dbReference type="InterPro" id="IPR011009">
    <property type="entry name" value="Kinase-like_dom_sf"/>
</dbReference>
<dbReference type="EMBL" id="WVTA01000016">
    <property type="protein sequence ID" value="KAK3201608.1"/>
    <property type="molecule type" value="Genomic_DNA"/>
</dbReference>
<feature type="domain" description="Protein kinase" evidence="1">
    <location>
        <begin position="115"/>
        <end position="341"/>
    </location>
</feature>